<reference evidence="10" key="1">
    <citation type="journal article" date="2023" name="Mol. Ecol. Resour.">
        <title>Chromosome-level genome assembly of a triploid poplar Populus alba 'Berolinensis'.</title>
        <authorList>
            <person name="Chen S."/>
            <person name="Yu Y."/>
            <person name="Wang X."/>
            <person name="Wang S."/>
            <person name="Zhang T."/>
            <person name="Zhou Y."/>
            <person name="He R."/>
            <person name="Meng N."/>
            <person name="Wang Y."/>
            <person name="Liu W."/>
            <person name="Liu Z."/>
            <person name="Liu J."/>
            <person name="Guo Q."/>
            <person name="Huang H."/>
            <person name="Sederoff R.R."/>
            <person name="Wang G."/>
            <person name="Qu G."/>
            <person name="Chen S."/>
        </authorList>
    </citation>
    <scope>NUCLEOTIDE SEQUENCE</scope>
    <source>
        <strain evidence="10">SC-2020</strain>
    </source>
</reference>
<dbReference type="GO" id="GO:0004650">
    <property type="term" value="F:polygalacturonase activity"/>
    <property type="evidence" value="ECO:0007669"/>
    <property type="project" value="InterPro"/>
</dbReference>
<dbReference type="InterPro" id="IPR011050">
    <property type="entry name" value="Pectin_lyase_fold/virulence"/>
</dbReference>
<evidence type="ECO:0000256" key="3">
    <source>
        <dbReference type="ARBA" id="ARBA00022512"/>
    </source>
</evidence>
<keyword evidence="6 8" id="KW-0326">Glycosidase</keyword>
<dbReference type="GO" id="GO:0005975">
    <property type="term" value="P:carbohydrate metabolic process"/>
    <property type="evidence" value="ECO:0007669"/>
    <property type="project" value="InterPro"/>
</dbReference>
<evidence type="ECO:0000256" key="9">
    <source>
        <dbReference type="SAM" id="MobiDB-lite"/>
    </source>
</evidence>
<evidence type="ECO:0000256" key="1">
    <source>
        <dbReference type="ARBA" id="ARBA00004191"/>
    </source>
</evidence>
<evidence type="ECO:0000313" key="10">
    <source>
        <dbReference type="EMBL" id="KAJ6981219.1"/>
    </source>
</evidence>
<comment type="subcellular location">
    <subcellularLocation>
        <location evidence="1">Secreted</location>
        <location evidence="1">Cell wall</location>
    </subcellularLocation>
</comment>
<dbReference type="AlphaFoldDB" id="A0AAD6Q6Q1"/>
<dbReference type="Gene3D" id="2.160.20.10">
    <property type="entry name" value="Single-stranded right-handed beta-helix, Pectin lyase-like"/>
    <property type="match status" value="2"/>
</dbReference>
<dbReference type="PANTHER" id="PTHR31375">
    <property type="match status" value="1"/>
</dbReference>
<feature type="compositionally biased region" description="Basic and acidic residues" evidence="9">
    <location>
        <begin position="46"/>
        <end position="55"/>
    </location>
</feature>
<keyword evidence="11" id="KW-1185">Reference proteome</keyword>
<protein>
    <submittedName>
        <fullName evidence="10">Polygalacturonase</fullName>
    </submittedName>
</protein>
<accession>A0AAD6Q6Q1</accession>
<evidence type="ECO:0000256" key="6">
    <source>
        <dbReference type="ARBA" id="ARBA00023295"/>
    </source>
</evidence>
<dbReference type="SUPFAM" id="SSF51126">
    <property type="entry name" value="Pectin lyase-like"/>
    <property type="match status" value="1"/>
</dbReference>
<dbReference type="Pfam" id="PF00295">
    <property type="entry name" value="Glyco_hydro_28"/>
    <property type="match status" value="2"/>
</dbReference>
<evidence type="ECO:0000256" key="2">
    <source>
        <dbReference type="ARBA" id="ARBA00008834"/>
    </source>
</evidence>
<comment type="similarity">
    <text evidence="2 8">Belongs to the glycosyl hydrolase 28 family.</text>
</comment>
<dbReference type="GO" id="GO:0071555">
    <property type="term" value="P:cell wall organization"/>
    <property type="evidence" value="ECO:0007669"/>
    <property type="project" value="UniProtKB-KW"/>
</dbReference>
<evidence type="ECO:0000256" key="8">
    <source>
        <dbReference type="RuleBase" id="RU361169"/>
    </source>
</evidence>
<evidence type="ECO:0000313" key="11">
    <source>
        <dbReference type="Proteomes" id="UP001164929"/>
    </source>
</evidence>
<comment type="caution">
    <text evidence="10">The sequence shown here is derived from an EMBL/GenBank/DDBJ whole genome shotgun (WGS) entry which is preliminary data.</text>
</comment>
<evidence type="ECO:0000256" key="7">
    <source>
        <dbReference type="ARBA" id="ARBA00023316"/>
    </source>
</evidence>
<name>A0AAD6Q6Q1_9ROSI</name>
<gene>
    <name evidence="10" type="ORF">NC653_024579</name>
</gene>
<evidence type="ECO:0000256" key="4">
    <source>
        <dbReference type="ARBA" id="ARBA00022525"/>
    </source>
</evidence>
<proteinExistence type="inferred from homology"/>
<evidence type="ECO:0000256" key="5">
    <source>
        <dbReference type="ARBA" id="ARBA00022801"/>
    </source>
</evidence>
<feature type="compositionally biased region" description="Basic residues" evidence="9">
    <location>
        <begin position="34"/>
        <end position="45"/>
    </location>
</feature>
<keyword evidence="7" id="KW-0961">Cell wall biogenesis/degradation</keyword>
<keyword evidence="5 8" id="KW-0378">Hydrolase</keyword>
<dbReference type="InterPro" id="IPR012334">
    <property type="entry name" value="Pectin_lyas_fold"/>
</dbReference>
<keyword evidence="4" id="KW-0964">Secreted</keyword>
<dbReference type="InterPro" id="IPR006626">
    <property type="entry name" value="PbH1"/>
</dbReference>
<sequence length="455" mass="50090">MKSTRHSSVRFFLFVGVVIFITFAIISVEARKHHNNRHKPHKHLKDKGSNGHKAPDPATNIPGPAPAPLPRYGSYPANSTIFDVLSFGAKGDGVSDDSKALLAAWKAACQVSGATVEIPAEFKFLIKPIILQGPCMPHLVLEIDGILLSPPRVGAWPKSSLFQWINFKWVHDFTIQGTGKVDGQGSEWWSPSEVYYIQKKFKHNPDMKPAALRFYDSHNITVRDIEIVNSPQCHLKFDSSSGIKVDNITINSPEISPNTDGIHLQNTKDGMIVYPYKPAALIFMSITLTAALDMISVGGLGKDKSVACVSDIVVEKISLQNTLSGVRIKTWQGGIGSVKNVTFSNIEVSDVKYPVIIDQFYCDKKTCKNQTEAVAISGVKYDSIKGSYSVQPIHLACSNDAPCTGVDLIDIQLKPSSNGYGGFRQGFVLELLWEITSTPSPFKHRLLLENRKRVS</sequence>
<dbReference type="EMBL" id="JAQIZT010000010">
    <property type="protein sequence ID" value="KAJ6981219.1"/>
    <property type="molecule type" value="Genomic_DNA"/>
</dbReference>
<dbReference type="Proteomes" id="UP001164929">
    <property type="component" value="Chromosome 10"/>
</dbReference>
<dbReference type="InterPro" id="IPR000743">
    <property type="entry name" value="Glyco_hydro_28"/>
</dbReference>
<dbReference type="SMART" id="SM00710">
    <property type="entry name" value="PbH1"/>
    <property type="match status" value="4"/>
</dbReference>
<keyword evidence="3" id="KW-0134">Cell wall</keyword>
<feature type="region of interest" description="Disordered" evidence="9">
    <location>
        <begin position="34"/>
        <end position="65"/>
    </location>
</feature>
<organism evidence="10 11">
    <name type="scientific">Populus alba x Populus x berolinensis</name>
    <dbReference type="NCBI Taxonomy" id="444605"/>
    <lineage>
        <taxon>Eukaryota</taxon>
        <taxon>Viridiplantae</taxon>
        <taxon>Streptophyta</taxon>
        <taxon>Embryophyta</taxon>
        <taxon>Tracheophyta</taxon>
        <taxon>Spermatophyta</taxon>
        <taxon>Magnoliopsida</taxon>
        <taxon>eudicotyledons</taxon>
        <taxon>Gunneridae</taxon>
        <taxon>Pentapetalae</taxon>
        <taxon>rosids</taxon>
        <taxon>fabids</taxon>
        <taxon>Malpighiales</taxon>
        <taxon>Salicaceae</taxon>
        <taxon>Saliceae</taxon>
        <taxon>Populus</taxon>
    </lineage>
</organism>